<evidence type="ECO:0000256" key="1">
    <source>
        <dbReference type="SAM" id="MobiDB-lite"/>
    </source>
</evidence>
<sequence length="74" mass="8317">MGNKDGKSSYSGLKKRRAKYRRHEGNRVLQLKREGYRHAPQMAGSRYVPNTSPRTTVVSCRAVPSVDTSQESPP</sequence>
<feature type="compositionally biased region" description="Basic and acidic residues" evidence="1">
    <location>
        <begin position="23"/>
        <end position="37"/>
    </location>
</feature>
<dbReference type="EMBL" id="BGZK01000062">
    <property type="protein sequence ID" value="GBP14194.1"/>
    <property type="molecule type" value="Genomic_DNA"/>
</dbReference>
<name>A0A4C1TJD1_EUMVA</name>
<keyword evidence="3" id="KW-1185">Reference proteome</keyword>
<reference evidence="2 3" key="1">
    <citation type="journal article" date="2019" name="Commun. Biol.">
        <title>The bagworm genome reveals a unique fibroin gene that provides high tensile strength.</title>
        <authorList>
            <person name="Kono N."/>
            <person name="Nakamura H."/>
            <person name="Ohtoshi R."/>
            <person name="Tomita M."/>
            <person name="Numata K."/>
            <person name="Arakawa K."/>
        </authorList>
    </citation>
    <scope>NUCLEOTIDE SEQUENCE [LARGE SCALE GENOMIC DNA]</scope>
</reference>
<proteinExistence type="predicted"/>
<organism evidence="2 3">
    <name type="scientific">Eumeta variegata</name>
    <name type="common">Bagworm moth</name>
    <name type="synonym">Eumeta japonica</name>
    <dbReference type="NCBI Taxonomy" id="151549"/>
    <lineage>
        <taxon>Eukaryota</taxon>
        <taxon>Metazoa</taxon>
        <taxon>Ecdysozoa</taxon>
        <taxon>Arthropoda</taxon>
        <taxon>Hexapoda</taxon>
        <taxon>Insecta</taxon>
        <taxon>Pterygota</taxon>
        <taxon>Neoptera</taxon>
        <taxon>Endopterygota</taxon>
        <taxon>Lepidoptera</taxon>
        <taxon>Glossata</taxon>
        <taxon>Ditrysia</taxon>
        <taxon>Tineoidea</taxon>
        <taxon>Psychidae</taxon>
        <taxon>Oiketicinae</taxon>
        <taxon>Eumeta</taxon>
    </lineage>
</organism>
<dbReference type="AlphaFoldDB" id="A0A4C1TJD1"/>
<gene>
    <name evidence="2" type="ORF">EVAR_7625_1</name>
</gene>
<evidence type="ECO:0000313" key="3">
    <source>
        <dbReference type="Proteomes" id="UP000299102"/>
    </source>
</evidence>
<comment type="caution">
    <text evidence="2">The sequence shown here is derived from an EMBL/GenBank/DDBJ whole genome shotgun (WGS) entry which is preliminary data.</text>
</comment>
<feature type="compositionally biased region" description="Basic residues" evidence="1">
    <location>
        <begin position="13"/>
        <end position="22"/>
    </location>
</feature>
<feature type="region of interest" description="Disordered" evidence="1">
    <location>
        <begin position="1"/>
        <end position="55"/>
    </location>
</feature>
<accession>A0A4C1TJD1</accession>
<evidence type="ECO:0000313" key="2">
    <source>
        <dbReference type="EMBL" id="GBP14194.1"/>
    </source>
</evidence>
<dbReference type="Proteomes" id="UP000299102">
    <property type="component" value="Unassembled WGS sequence"/>
</dbReference>
<protein>
    <submittedName>
        <fullName evidence="2">Uncharacterized protein</fullName>
    </submittedName>
</protein>